<dbReference type="Proteomes" id="UP001232245">
    <property type="component" value="Unassembled WGS sequence"/>
</dbReference>
<dbReference type="CDD" id="cd03024">
    <property type="entry name" value="DsbA_FrnE"/>
    <property type="match status" value="1"/>
</dbReference>
<reference evidence="2 3" key="1">
    <citation type="submission" date="2023-07" db="EMBL/GenBank/DDBJ databases">
        <title>Genomic Encyclopedia of Type Strains, Phase IV (KMG-IV): sequencing the most valuable type-strain genomes for metagenomic binning, comparative biology and taxonomic classification.</title>
        <authorList>
            <person name="Goeker M."/>
        </authorList>
    </citation>
    <scope>NUCLEOTIDE SEQUENCE [LARGE SCALE GENOMIC DNA]</scope>
    <source>
        <strain evidence="2 3">DSM 17723</strain>
    </source>
</reference>
<dbReference type="SUPFAM" id="SSF52833">
    <property type="entry name" value="Thioredoxin-like"/>
    <property type="match status" value="1"/>
</dbReference>
<dbReference type="Pfam" id="PF01323">
    <property type="entry name" value="DSBA"/>
    <property type="match status" value="1"/>
</dbReference>
<comment type="caution">
    <text evidence="2">The sequence shown here is derived from an EMBL/GenBank/DDBJ whole genome shotgun (WGS) entry which is preliminary data.</text>
</comment>
<dbReference type="RefSeq" id="WP_174879261.1">
    <property type="nucleotide sequence ID" value="NZ_CADEPK010000011.1"/>
</dbReference>
<dbReference type="Gene3D" id="3.40.30.10">
    <property type="entry name" value="Glutaredoxin"/>
    <property type="match status" value="1"/>
</dbReference>
<dbReference type="PANTHER" id="PTHR13887">
    <property type="entry name" value="GLUTATHIONE S-TRANSFERASE KAPPA"/>
    <property type="match status" value="1"/>
</dbReference>
<dbReference type="InterPro" id="IPR001853">
    <property type="entry name" value="DSBA-like_thioredoxin_dom"/>
</dbReference>
<dbReference type="GO" id="GO:0016853">
    <property type="term" value="F:isomerase activity"/>
    <property type="evidence" value="ECO:0007669"/>
    <property type="project" value="UniProtKB-KW"/>
</dbReference>
<accession>A0ABT9Z9E7</accession>
<keyword evidence="3" id="KW-1185">Reference proteome</keyword>
<evidence type="ECO:0000313" key="2">
    <source>
        <dbReference type="EMBL" id="MDQ0228456.1"/>
    </source>
</evidence>
<organism evidence="2 3">
    <name type="scientific">Metabacillus niabensis</name>
    <dbReference type="NCBI Taxonomy" id="324854"/>
    <lineage>
        <taxon>Bacteria</taxon>
        <taxon>Bacillati</taxon>
        <taxon>Bacillota</taxon>
        <taxon>Bacilli</taxon>
        <taxon>Bacillales</taxon>
        <taxon>Bacillaceae</taxon>
        <taxon>Metabacillus</taxon>
    </lineage>
</organism>
<evidence type="ECO:0000313" key="3">
    <source>
        <dbReference type="Proteomes" id="UP001232245"/>
    </source>
</evidence>
<gene>
    <name evidence="2" type="ORF">J2S02_004839</name>
</gene>
<name>A0ABT9Z9E7_9BACI</name>
<proteinExistence type="predicted"/>
<dbReference type="EMBL" id="JAUSTZ010000022">
    <property type="protein sequence ID" value="MDQ0228456.1"/>
    <property type="molecule type" value="Genomic_DNA"/>
</dbReference>
<sequence>MKIEVWSDFVCPFCYIGKRRLELALEQFPHKDAVDVEFKAFELDPNADVYSGKSIHEALASKYGMSIEQAKQSNAQIGQQAATVGLTFNFEDMKPTNTFDAHRLAKFAKEQNKEKIITEKLLYAYFTESKNLSDVETLADIAEDSGLDRQKALDVLNDKTVFANDVRIDEGIAQQYGIRGVPYFIINQKYAISGAQPLDTFVSALQKVWEEENPKPKFEDLSTDQSTDAFCADGSCAVPTNKEQN</sequence>
<feature type="domain" description="DSBA-like thioredoxin" evidence="1">
    <location>
        <begin position="3"/>
        <end position="206"/>
    </location>
</feature>
<keyword evidence="2" id="KW-0413">Isomerase</keyword>
<evidence type="ECO:0000259" key="1">
    <source>
        <dbReference type="Pfam" id="PF01323"/>
    </source>
</evidence>
<dbReference type="InterPro" id="IPR036249">
    <property type="entry name" value="Thioredoxin-like_sf"/>
</dbReference>
<dbReference type="PANTHER" id="PTHR13887:SF41">
    <property type="entry name" value="THIOREDOXIN SUPERFAMILY PROTEIN"/>
    <property type="match status" value="1"/>
</dbReference>
<protein>
    <submittedName>
        <fullName evidence="2">DsbA family dithiol-disulfide isomerase</fullName>
    </submittedName>
</protein>